<organism evidence="1 2">
    <name type="scientific">Streptosporangium fragile</name>
    <dbReference type="NCBI Taxonomy" id="46186"/>
    <lineage>
        <taxon>Bacteria</taxon>
        <taxon>Bacillati</taxon>
        <taxon>Actinomycetota</taxon>
        <taxon>Actinomycetes</taxon>
        <taxon>Streptosporangiales</taxon>
        <taxon>Streptosporangiaceae</taxon>
        <taxon>Streptosporangium</taxon>
    </lineage>
</organism>
<dbReference type="Proteomes" id="UP001500831">
    <property type="component" value="Unassembled WGS sequence"/>
</dbReference>
<gene>
    <name evidence="1" type="ORF">GCM10010517_60710</name>
</gene>
<reference evidence="2" key="1">
    <citation type="journal article" date="2019" name="Int. J. Syst. Evol. Microbiol.">
        <title>The Global Catalogue of Microorganisms (GCM) 10K type strain sequencing project: providing services to taxonomists for standard genome sequencing and annotation.</title>
        <authorList>
            <consortium name="The Broad Institute Genomics Platform"/>
            <consortium name="The Broad Institute Genome Sequencing Center for Infectious Disease"/>
            <person name="Wu L."/>
            <person name="Ma J."/>
        </authorList>
    </citation>
    <scope>NUCLEOTIDE SEQUENCE [LARGE SCALE GENOMIC DNA]</scope>
    <source>
        <strain evidence="2">JCM 6242</strain>
    </source>
</reference>
<name>A0ABP6ILC7_9ACTN</name>
<keyword evidence="2" id="KW-1185">Reference proteome</keyword>
<sequence length="391" mass="40967">MTAAGLLGLTWDHPRGYAPLLRLARLDEAGPHRYGALAPALRWERQSLEGFEAEPIARLAESHDLLIVDHPGLGAAVDSGALVAMDELFGGDELAAWRAGTAGPSFESYTLGGRTWALPLDAATQVAVSRPDLLPGEPPATWEEVVGLARSAPVALCLGGPHAFLMFCAVAVAAGAEPGAGDEEFVPRATGLAVLDLIGRLAALADAEVSRRNPIGVLSAMAGDGGPAYCPLVYGYASYHRERDGHHRLAASGAPGWRPGGRPGSVLGGTGLAVSARVTDPADRDAVRAHLRRLLSEPVQAELFPAEDGQPAALAAWADDAVNARFGDFYRDTLPTLEAAWVRPRFPGYIGFQAGASAALRDGLAEGTPHPALLDRLDALWRAARHAAVPR</sequence>
<dbReference type="Gene3D" id="3.40.190.10">
    <property type="entry name" value="Periplasmic binding protein-like II"/>
    <property type="match status" value="1"/>
</dbReference>
<dbReference type="EMBL" id="BAAAVI010000056">
    <property type="protein sequence ID" value="GAA2895838.1"/>
    <property type="molecule type" value="Genomic_DNA"/>
</dbReference>
<evidence type="ECO:0000313" key="2">
    <source>
        <dbReference type="Proteomes" id="UP001500831"/>
    </source>
</evidence>
<comment type="caution">
    <text evidence="1">The sequence shown here is derived from an EMBL/GenBank/DDBJ whole genome shotgun (WGS) entry which is preliminary data.</text>
</comment>
<proteinExistence type="predicted"/>
<evidence type="ECO:0000313" key="1">
    <source>
        <dbReference type="EMBL" id="GAA2895838.1"/>
    </source>
</evidence>
<protein>
    <submittedName>
        <fullName evidence="1">Extracellular solute-binding protein</fullName>
    </submittedName>
</protein>
<dbReference type="RefSeq" id="WP_344978717.1">
    <property type="nucleotide sequence ID" value="NZ_BAAAVI010000056.1"/>
</dbReference>
<accession>A0ABP6ILC7</accession>
<dbReference type="SUPFAM" id="SSF53850">
    <property type="entry name" value="Periplasmic binding protein-like II"/>
    <property type="match status" value="1"/>
</dbReference>